<dbReference type="OrthoDB" id="411584at2759"/>
<dbReference type="PANTHER" id="PTHR46230">
    <property type="match status" value="1"/>
</dbReference>
<sequence>MLRPLSLLRQHRLSLLRSVCSMSAPPAGSAAPTPSNTPMEDAIRAKIQAALFPTTLTIRNDSHKHAHHAPMRGVTSKETHFNVTIVSSAFASKPQPARHRMVYSLLKDEMAQEGGIHALQLRTKTPEEEARETRPTTQ</sequence>
<proteinExistence type="inferred from homology"/>
<dbReference type="Proteomes" id="UP000054565">
    <property type="component" value="Unassembled WGS sequence"/>
</dbReference>
<name>A0A0J6YHC3_COCIT</name>
<dbReference type="GO" id="GO:0044572">
    <property type="term" value="P:[4Fe-4S] cluster assembly"/>
    <property type="evidence" value="ECO:0007669"/>
    <property type="project" value="TreeGrafter"/>
</dbReference>
<feature type="compositionally biased region" description="Basic and acidic residues" evidence="2">
    <location>
        <begin position="124"/>
        <end position="138"/>
    </location>
</feature>
<reference evidence="4" key="1">
    <citation type="journal article" date="2010" name="Genome Res.">
        <title>Population genomic sequencing of Coccidioides fungi reveals recent hybridization and transposon control.</title>
        <authorList>
            <person name="Neafsey D.E."/>
            <person name="Barker B.M."/>
            <person name="Sharpton T.J."/>
            <person name="Stajich J.E."/>
            <person name="Park D.J."/>
            <person name="Whiston E."/>
            <person name="Hung C.-Y."/>
            <person name="McMahan C."/>
            <person name="White J."/>
            <person name="Sykes S."/>
            <person name="Heiman D."/>
            <person name="Young S."/>
            <person name="Zeng Q."/>
            <person name="Abouelleil A."/>
            <person name="Aftuck L."/>
            <person name="Bessette D."/>
            <person name="Brown A."/>
            <person name="FitzGerald M."/>
            <person name="Lui A."/>
            <person name="Macdonald J.P."/>
            <person name="Priest M."/>
            <person name="Orbach M.J."/>
            <person name="Galgiani J.N."/>
            <person name="Kirkland T.N."/>
            <person name="Cole G.T."/>
            <person name="Birren B.W."/>
            <person name="Henn M.R."/>
            <person name="Taylor J.W."/>
            <person name="Rounsley S.D."/>
        </authorList>
    </citation>
    <scope>NUCLEOTIDE SEQUENCE [LARGE SCALE GENOMIC DNA]</scope>
    <source>
        <strain evidence="4">RMSCC 2394</strain>
    </source>
</reference>
<evidence type="ECO:0000313" key="4">
    <source>
        <dbReference type="Proteomes" id="UP000054565"/>
    </source>
</evidence>
<evidence type="ECO:0000313" key="3">
    <source>
        <dbReference type="EMBL" id="KMP06479.1"/>
    </source>
</evidence>
<dbReference type="Pfam" id="PF01722">
    <property type="entry name" value="BolA"/>
    <property type="match status" value="1"/>
</dbReference>
<evidence type="ECO:0000256" key="2">
    <source>
        <dbReference type="SAM" id="MobiDB-lite"/>
    </source>
</evidence>
<dbReference type="InterPro" id="IPR002634">
    <property type="entry name" value="BolA"/>
</dbReference>
<evidence type="ECO:0008006" key="5">
    <source>
        <dbReference type="Google" id="ProtNLM"/>
    </source>
</evidence>
<comment type="similarity">
    <text evidence="1">Belongs to the BolA/IbaG family.</text>
</comment>
<dbReference type="EMBL" id="DS028096">
    <property type="protein sequence ID" value="KMP06479.1"/>
    <property type="molecule type" value="Genomic_DNA"/>
</dbReference>
<dbReference type="STRING" id="404692.A0A0J6YHC3"/>
<evidence type="ECO:0000256" key="1">
    <source>
        <dbReference type="RuleBase" id="RU003860"/>
    </source>
</evidence>
<feature type="region of interest" description="Disordered" evidence="2">
    <location>
        <begin position="118"/>
        <end position="138"/>
    </location>
</feature>
<protein>
    <recommendedName>
        <fullName evidence="5">BolA domain containing protein</fullName>
    </recommendedName>
</protein>
<dbReference type="PANTHER" id="PTHR46230:SF7">
    <property type="entry name" value="BOLA-LIKE PROTEIN 1"/>
    <property type="match status" value="1"/>
</dbReference>
<dbReference type="GO" id="GO:0005759">
    <property type="term" value="C:mitochondrial matrix"/>
    <property type="evidence" value="ECO:0007669"/>
    <property type="project" value="TreeGrafter"/>
</dbReference>
<gene>
    <name evidence="3" type="ORF">CIRG_06160</name>
</gene>
<dbReference type="SUPFAM" id="SSF82657">
    <property type="entry name" value="BolA-like"/>
    <property type="match status" value="1"/>
</dbReference>
<organism evidence="3 4">
    <name type="scientific">Coccidioides immitis RMSCC 2394</name>
    <dbReference type="NCBI Taxonomy" id="404692"/>
    <lineage>
        <taxon>Eukaryota</taxon>
        <taxon>Fungi</taxon>
        <taxon>Dikarya</taxon>
        <taxon>Ascomycota</taxon>
        <taxon>Pezizomycotina</taxon>
        <taxon>Eurotiomycetes</taxon>
        <taxon>Eurotiomycetidae</taxon>
        <taxon>Onygenales</taxon>
        <taxon>Onygenaceae</taxon>
        <taxon>Coccidioides</taxon>
    </lineage>
</organism>
<dbReference type="Gene3D" id="3.30.300.90">
    <property type="entry name" value="BolA-like"/>
    <property type="match status" value="1"/>
</dbReference>
<dbReference type="InterPro" id="IPR036065">
    <property type="entry name" value="BolA-like_sf"/>
</dbReference>
<accession>A0A0J6YHC3</accession>
<dbReference type="AlphaFoldDB" id="A0A0J6YHC3"/>